<dbReference type="RefSeq" id="WP_006091941.1">
    <property type="nucleotide sequence ID" value="NZ_FNFE01000002.1"/>
</dbReference>
<evidence type="ECO:0000313" key="2">
    <source>
        <dbReference type="EMBL" id="SDJ81784.1"/>
    </source>
</evidence>
<accession>A0A1G8WU76</accession>
<sequence length="41" mass="4567">MNQLAFAVLEAETELPMEIAGWGVLALSLLVTIGWLAYLYR</sequence>
<keyword evidence="3" id="KW-1185">Reference proteome</keyword>
<dbReference type="Proteomes" id="UP000198882">
    <property type="component" value="Unassembled WGS sequence"/>
</dbReference>
<evidence type="ECO:0000256" key="1">
    <source>
        <dbReference type="SAM" id="Phobius"/>
    </source>
</evidence>
<evidence type="ECO:0000313" key="3">
    <source>
        <dbReference type="Proteomes" id="UP000198882"/>
    </source>
</evidence>
<protein>
    <submittedName>
        <fullName evidence="2">Uncharacterized protein</fullName>
    </submittedName>
</protein>
<proteinExistence type="predicted"/>
<feature type="transmembrane region" description="Helical" evidence="1">
    <location>
        <begin position="20"/>
        <end position="40"/>
    </location>
</feature>
<name>A0A1G8WU76_9EURY</name>
<dbReference type="EMBL" id="FNFE01000002">
    <property type="protein sequence ID" value="SDJ81784.1"/>
    <property type="molecule type" value="Genomic_DNA"/>
</dbReference>
<gene>
    <name evidence="2" type="ORF">SAMN04515672_1512</name>
</gene>
<keyword evidence="1" id="KW-0472">Membrane</keyword>
<keyword evidence="1" id="KW-1133">Transmembrane helix</keyword>
<dbReference type="AlphaFoldDB" id="A0A1G8WU76"/>
<reference evidence="3" key="1">
    <citation type="submission" date="2016-10" db="EMBL/GenBank/DDBJ databases">
        <authorList>
            <person name="Varghese N."/>
            <person name="Submissions S."/>
        </authorList>
    </citation>
    <scope>NUCLEOTIDE SEQUENCE [LARGE SCALE GENOMIC DNA]</scope>
    <source>
        <strain evidence="3">B4,CECT 8067,JCM 17497</strain>
    </source>
</reference>
<keyword evidence="1" id="KW-0812">Transmembrane</keyword>
<organism evidence="2 3">
    <name type="scientific">Natronorubrum texcoconense</name>
    <dbReference type="NCBI Taxonomy" id="1095776"/>
    <lineage>
        <taxon>Archaea</taxon>
        <taxon>Methanobacteriati</taxon>
        <taxon>Methanobacteriota</taxon>
        <taxon>Stenosarchaea group</taxon>
        <taxon>Halobacteria</taxon>
        <taxon>Halobacteriales</taxon>
        <taxon>Natrialbaceae</taxon>
        <taxon>Natronorubrum</taxon>
    </lineage>
</organism>